<comment type="caution">
    <text evidence="3">The sequence shown here is derived from an EMBL/GenBank/DDBJ whole genome shotgun (WGS) entry which is preliminary data.</text>
</comment>
<evidence type="ECO:0000313" key="4">
    <source>
        <dbReference type="Proteomes" id="UP000580797"/>
    </source>
</evidence>
<evidence type="ECO:0000256" key="1">
    <source>
        <dbReference type="SAM" id="MobiDB-lite"/>
    </source>
</evidence>
<organism evidence="3 4">
    <name type="scientific">Neomicrococcus aestuarii</name>
    <dbReference type="NCBI Taxonomy" id="556325"/>
    <lineage>
        <taxon>Bacteria</taxon>
        <taxon>Bacillati</taxon>
        <taxon>Actinomycetota</taxon>
        <taxon>Actinomycetes</taxon>
        <taxon>Micrococcales</taxon>
        <taxon>Micrococcaceae</taxon>
        <taxon>Neomicrococcus</taxon>
    </lineage>
</organism>
<dbReference type="RefSeq" id="WP_183663858.1">
    <property type="nucleotide sequence ID" value="NZ_BAAARH010000003.1"/>
</dbReference>
<evidence type="ECO:0000259" key="2">
    <source>
        <dbReference type="PROSITE" id="PS51186"/>
    </source>
</evidence>
<dbReference type="Gene3D" id="3.40.630.30">
    <property type="match status" value="1"/>
</dbReference>
<dbReference type="GO" id="GO:0016747">
    <property type="term" value="F:acyltransferase activity, transferring groups other than amino-acyl groups"/>
    <property type="evidence" value="ECO:0007669"/>
    <property type="project" value="InterPro"/>
</dbReference>
<dbReference type="AlphaFoldDB" id="A0A7W8WZ76"/>
<dbReference type="EMBL" id="JACHDR010000001">
    <property type="protein sequence ID" value="MBB5512030.1"/>
    <property type="molecule type" value="Genomic_DNA"/>
</dbReference>
<dbReference type="GO" id="GO:0005840">
    <property type="term" value="C:ribosome"/>
    <property type="evidence" value="ECO:0007669"/>
    <property type="project" value="UniProtKB-KW"/>
</dbReference>
<feature type="region of interest" description="Disordered" evidence="1">
    <location>
        <begin position="194"/>
        <end position="214"/>
    </location>
</feature>
<dbReference type="Pfam" id="PF00583">
    <property type="entry name" value="Acetyltransf_1"/>
    <property type="match status" value="1"/>
</dbReference>
<evidence type="ECO:0000313" key="3">
    <source>
        <dbReference type="EMBL" id="MBB5512030.1"/>
    </source>
</evidence>
<dbReference type="SUPFAM" id="SSF55729">
    <property type="entry name" value="Acyl-CoA N-acyltransferases (Nat)"/>
    <property type="match status" value="1"/>
</dbReference>
<dbReference type="Proteomes" id="UP000580797">
    <property type="component" value="Unassembled WGS sequence"/>
</dbReference>
<dbReference type="InterPro" id="IPR016181">
    <property type="entry name" value="Acyl_CoA_acyltransferase"/>
</dbReference>
<keyword evidence="3" id="KW-0689">Ribosomal protein</keyword>
<sequence length="257" mass="27013">MTTIRDAQSSLTAWYGDLAAATGGRTYTSSGCQWVWLPARNRLHLMFPDKPVASSIKPGLAEGVRLGARDIYAWVNASVRPGVLEDFGFRAGPPLMWTHGLLRPTPSGKLSEFNVSISSTVPGARGADVDELDVANGAWPVRHVLAVDSSGQPVGRGFARRGPSGLVTLHNLAVASDVRRRGVGTAMVRRLLSEFPPADESADGASEGQESTNGSAGLQVVAAGGPLAQPFLRSLGLQPLGVGRQLRLTLKDAAPKS</sequence>
<dbReference type="CDD" id="cd04301">
    <property type="entry name" value="NAT_SF"/>
    <property type="match status" value="1"/>
</dbReference>
<proteinExistence type="predicted"/>
<reference evidence="3 4" key="1">
    <citation type="submission" date="2020-08" db="EMBL/GenBank/DDBJ databases">
        <title>Sequencing the genomes of 1000 actinobacteria strains.</title>
        <authorList>
            <person name="Klenk H.-P."/>
        </authorList>
    </citation>
    <scope>NUCLEOTIDE SEQUENCE [LARGE SCALE GENOMIC DNA]</scope>
    <source>
        <strain evidence="3 4">DSM 105783</strain>
    </source>
</reference>
<gene>
    <name evidence="3" type="ORF">HD598_000717</name>
</gene>
<keyword evidence="3" id="KW-0687">Ribonucleoprotein</keyword>
<feature type="domain" description="N-acetyltransferase" evidence="2">
    <location>
        <begin position="100"/>
        <end position="257"/>
    </location>
</feature>
<name>A0A7W8WZ76_9MICC</name>
<protein>
    <submittedName>
        <fullName evidence="3">Ribosomal protein S18 acetylase RimI-like enzyme</fullName>
    </submittedName>
</protein>
<accession>A0A7W8WZ76</accession>
<dbReference type="PROSITE" id="PS51186">
    <property type="entry name" value="GNAT"/>
    <property type="match status" value="1"/>
</dbReference>
<dbReference type="InterPro" id="IPR000182">
    <property type="entry name" value="GNAT_dom"/>
</dbReference>